<dbReference type="AlphaFoldDB" id="A0A6P1W1P9"/>
<dbReference type="InterPro" id="IPR013762">
    <property type="entry name" value="Integrase-like_cat_sf"/>
</dbReference>
<feature type="domain" description="Core-binding (CB)" evidence="6">
    <location>
        <begin position="118"/>
        <end position="205"/>
    </location>
</feature>
<gene>
    <name evidence="7" type="ORF">GJR95_24160</name>
</gene>
<evidence type="ECO:0000256" key="5">
    <source>
        <dbReference type="PROSITE-ProRule" id="PRU01248"/>
    </source>
</evidence>
<dbReference type="InterPro" id="IPR044068">
    <property type="entry name" value="CB"/>
</dbReference>
<dbReference type="EMBL" id="CP045997">
    <property type="protein sequence ID" value="QHV97910.1"/>
    <property type="molecule type" value="Genomic_DNA"/>
</dbReference>
<dbReference type="InterPro" id="IPR002104">
    <property type="entry name" value="Integrase_catalytic"/>
</dbReference>
<evidence type="ECO:0000256" key="2">
    <source>
        <dbReference type="ARBA" id="ARBA00022908"/>
    </source>
</evidence>
<proteinExistence type="inferred from homology"/>
<name>A0A6P1W1P9_9BACT</name>
<evidence type="ECO:0000313" key="7">
    <source>
        <dbReference type="EMBL" id="QHV97910.1"/>
    </source>
</evidence>
<comment type="similarity">
    <text evidence="1">Belongs to the 'phage' integrase family.</text>
</comment>
<keyword evidence="8" id="KW-1185">Reference proteome</keyword>
<dbReference type="GO" id="GO:0015074">
    <property type="term" value="P:DNA integration"/>
    <property type="evidence" value="ECO:0007669"/>
    <property type="project" value="UniProtKB-KW"/>
</dbReference>
<dbReference type="SUPFAM" id="SSF56349">
    <property type="entry name" value="DNA breaking-rejoining enzymes"/>
    <property type="match status" value="1"/>
</dbReference>
<dbReference type="PROSITE" id="PS51900">
    <property type="entry name" value="CB"/>
    <property type="match status" value="1"/>
</dbReference>
<dbReference type="GO" id="GO:0006310">
    <property type="term" value="P:DNA recombination"/>
    <property type="evidence" value="ECO:0007669"/>
    <property type="project" value="UniProtKB-KW"/>
</dbReference>
<organism evidence="7 8">
    <name type="scientific">Spirosoma endbachense</name>
    <dbReference type="NCBI Taxonomy" id="2666025"/>
    <lineage>
        <taxon>Bacteria</taxon>
        <taxon>Pseudomonadati</taxon>
        <taxon>Bacteroidota</taxon>
        <taxon>Cytophagia</taxon>
        <taxon>Cytophagales</taxon>
        <taxon>Cytophagaceae</taxon>
        <taxon>Spirosoma</taxon>
    </lineage>
</organism>
<dbReference type="Proteomes" id="UP000464577">
    <property type="component" value="Chromosome"/>
</dbReference>
<evidence type="ECO:0000256" key="3">
    <source>
        <dbReference type="ARBA" id="ARBA00023125"/>
    </source>
</evidence>
<accession>A0A6P1W1P9</accession>
<dbReference type="Gene3D" id="1.10.150.130">
    <property type="match status" value="1"/>
</dbReference>
<keyword evidence="4" id="KW-0233">DNA recombination</keyword>
<dbReference type="GO" id="GO:0003677">
    <property type="term" value="F:DNA binding"/>
    <property type="evidence" value="ECO:0007669"/>
    <property type="project" value="UniProtKB-UniRule"/>
</dbReference>
<dbReference type="InterPro" id="IPR010998">
    <property type="entry name" value="Integrase_recombinase_N"/>
</dbReference>
<keyword evidence="2" id="KW-0229">DNA integration</keyword>
<dbReference type="InterPro" id="IPR050090">
    <property type="entry name" value="Tyrosine_recombinase_XerCD"/>
</dbReference>
<sequence length="419" mass="49153">MAKQWQKKLDKTMNSGFEQGDLPWKAAKISRPKDNDLSKQWCVVYGIWSFDKNTIIRKRIILKGDTVEARLEDAKSVMQELKPLLDGKHFVGRKPKDFKPQVIAKLKVDVEPVISPSLPIHQAVDIYIRFTAKAHSTNTLKSYRTAVMALLEYLERTDRPNLRLGEFSDIDAREFLTELITIKGLSNRTRNNTKGFVCTFFNYFIDLDRTRKLKKLGNPFEDISKLPQVQNKHQSYSTIQQKEYRELCEQTDQHYLLTFCRWMYYTLMRPHEELRRLRVRDVRTKIIYVTGNSAKTNEGEYVDIPLPLELLIQEQKIRDYPGHYYVFSAGGQPGPTMVGNKYFYRRHIKVLEKMNLVGSGHDMYSWKHTGAIALWNATKDIDLIRQQARHSDIKQTIEYLRDLGIRLADDDKIHRFPTF</sequence>
<dbReference type="PANTHER" id="PTHR30349">
    <property type="entry name" value="PHAGE INTEGRASE-RELATED"/>
    <property type="match status" value="1"/>
</dbReference>
<dbReference type="KEGG" id="senf:GJR95_24160"/>
<evidence type="ECO:0000259" key="6">
    <source>
        <dbReference type="PROSITE" id="PS51900"/>
    </source>
</evidence>
<evidence type="ECO:0000256" key="4">
    <source>
        <dbReference type="ARBA" id="ARBA00023172"/>
    </source>
</evidence>
<dbReference type="InterPro" id="IPR011010">
    <property type="entry name" value="DNA_brk_join_enz"/>
</dbReference>
<dbReference type="Pfam" id="PF00589">
    <property type="entry name" value="Phage_integrase"/>
    <property type="match status" value="1"/>
</dbReference>
<evidence type="ECO:0000256" key="1">
    <source>
        <dbReference type="ARBA" id="ARBA00008857"/>
    </source>
</evidence>
<keyword evidence="3 5" id="KW-0238">DNA-binding</keyword>
<protein>
    <submittedName>
        <fullName evidence="7">Tyrosine-type recombinase/integrase</fullName>
    </submittedName>
</protein>
<evidence type="ECO:0000313" key="8">
    <source>
        <dbReference type="Proteomes" id="UP000464577"/>
    </source>
</evidence>
<dbReference type="PANTHER" id="PTHR30349:SF64">
    <property type="entry name" value="PROPHAGE INTEGRASE INTD-RELATED"/>
    <property type="match status" value="1"/>
</dbReference>
<dbReference type="Gene3D" id="1.10.443.10">
    <property type="entry name" value="Intergrase catalytic core"/>
    <property type="match status" value="1"/>
</dbReference>
<reference evidence="7 8" key="1">
    <citation type="submission" date="2019-11" db="EMBL/GenBank/DDBJ databases">
        <title>Spirosoma endbachense sp. nov., isolated from a natural salt meadow.</title>
        <authorList>
            <person name="Rojas J."/>
            <person name="Ambika Manirajan B."/>
            <person name="Ratering S."/>
            <person name="Suarez C."/>
            <person name="Geissler-Plaum R."/>
            <person name="Schnell S."/>
        </authorList>
    </citation>
    <scope>NUCLEOTIDE SEQUENCE [LARGE SCALE GENOMIC DNA]</scope>
    <source>
        <strain evidence="7 8">I-24</strain>
    </source>
</reference>